<evidence type="ECO:0000313" key="2">
    <source>
        <dbReference type="EMBL" id="GAB64611.1"/>
    </source>
</evidence>
<dbReference type="OMA" id="KNDHCDN"/>
<dbReference type="Gene3D" id="3.40.50.10190">
    <property type="entry name" value="BRCT domain"/>
    <property type="match status" value="1"/>
</dbReference>
<dbReference type="eggNOG" id="ENOG502QUR8">
    <property type="taxonomic scope" value="Eukaryota"/>
</dbReference>
<feature type="region of interest" description="Disordered" evidence="1">
    <location>
        <begin position="210"/>
        <end position="255"/>
    </location>
</feature>
<name>K6UCC5_PLACD</name>
<protein>
    <recommendedName>
        <fullName evidence="4">BRCT domain-containing protein</fullName>
    </recommendedName>
</protein>
<dbReference type="AlphaFoldDB" id="K6UCC5"/>
<reference evidence="2 3" key="1">
    <citation type="journal article" date="2012" name="Nat. Genet.">
        <title>Plasmodium cynomolgi genome sequences provide insight into Plasmodium vivax and the monkey malaria clade.</title>
        <authorList>
            <person name="Tachibana S."/>
            <person name="Sullivan S.A."/>
            <person name="Kawai S."/>
            <person name="Nakamura S."/>
            <person name="Kim H.R."/>
            <person name="Goto N."/>
            <person name="Arisue N."/>
            <person name="Palacpac N.M.Q."/>
            <person name="Honma H."/>
            <person name="Yagi M."/>
            <person name="Tougan T."/>
            <person name="Katakai Y."/>
            <person name="Kaneko O."/>
            <person name="Mita T."/>
            <person name="Kita K."/>
            <person name="Yasutomi Y."/>
            <person name="Sutton P.L."/>
            <person name="Shakhbatyan R."/>
            <person name="Horii T."/>
            <person name="Yasunaga T."/>
            <person name="Barnwell J.W."/>
            <person name="Escalante A.A."/>
            <person name="Carlton J.M."/>
            <person name="Tanabe K."/>
        </authorList>
    </citation>
    <scope>NUCLEOTIDE SEQUENCE [LARGE SCALE GENOMIC DNA]</scope>
    <source>
        <strain evidence="2 3">B</strain>
    </source>
</reference>
<organism evidence="2 3">
    <name type="scientific">Plasmodium cynomolgi (strain B)</name>
    <dbReference type="NCBI Taxonomy" id="1120755"/>
    <lineage>
        <taxon>Eukaryota</taxon>
        <taxon>Sar</taxon>
        <taxon>Alveolata</taxon>
        <taxon>Apicomplexa</taxon>
        <taxon>Aconoidasida</taxon>
        <taxon>Haemosporida</taxon>
        <taxon>Plasmodiidae</taxon>
        <taxon>Plasmodium</taxon>
        <taxon>Plasmodium (Plasmodium)</taxon>
    </lineage>
</organism>
<feature type="compositionally biased region" description="Pro residues" evidence="1">
    <location>
        <begin position="217"/>
        <end position="226"/>
    </location>
</feature>
<keyword evidence="3" id="KW-1185">Reference proteome</keyword>
<dbReference type="EMBL" id="DF157094">
    <property type="protein sequence ID" value="GAB64611.1"/>
    <property type="molecule type" value="Genomic_DNA"/>
</dbReference>
<dbReference type="Proteomes" id="UP000006319">
    <property type="component" value="Chromosome 2"/>
</dbReference>
<sequence>MNHRDSTLLAKYHKGEEDNGFVRTHYFKKVEEKNVDKNLVSLEKMFLPGDIYLDVYINEKERNNFDFFLNNLLDERRRTTDFLSSWTHIEISNIYNYILYNSASCSNVMDDKKGHLVLKLKYTNENKTITSYFKVHCRNVKWESEKKVWHIPIFYIYEMTKLTIFLGGTVSDTVLYYVCKLFSHFASAREPAKQPPSGATKEAPSGAINEALNQPLNKPPNAPPNAPLDEANAGKTSREGPAPPGANLAEDPTNPASRYDEALFSLRDKRGFIEHVAKSAMFAMQHIIVHNPVRSDSVQVKIVPYNEEVVRKMKELNLFHWDKTENIWTVKKTNFKAFYTNVIKGLDYKLCSYYDCYKFAKQQLVVEGDSKGGVCLGGSTSSVTLASSKKSATQMSSLKRKRKIPASEIKQTKQNCKLSICYESTDSSYSDELSHNVDASYYEGREQVNKIKLIGAANNYYRDIIYNKLNKLKHLKPPNFTYDPKGLITKNGAGTKGIEIYDMPSDINEWNKISFCIVPDEKEHVDLYDPKILCSLVSDVYMLKEKAVDLILKKFQRWPEYTDVYWNSICTENEFIVRNKNFNTRQKLAHDRLFSKQFFYIFNIGSVKQSNYYDALFLCKALITLGEGKIVKDPLDAEYIVVDNCNDPNAIDFYNSLQGRQKKKKKKLPLFVTPTFIYDCILNYSVSYPSKNKSHFSFA</sequence>
<accession>K6UCC5</accession>
<dbReference type="OrthoDB" id="360402at2759"/>
<dbReference type="RefSeq" id="XP_004220578.1">
    <property type="nucleotide sequence ID" value="XM_004220530.1"/>
</dbReference>
<proteinExistence type="predicted"/>
<dbReference type="KEGG" id="pcy:PCYB_021800"/>
<dbReference type="PhylomeDB" id="K6UCC5"/>
<dbReference type="GeneID" id="14690995"/>
<gene>
    <name evidence="2" type="ORF">PCYB_021800</name>
</gene>
<evidence type="ECO:0000256" key="1">
    <source>
        <dbReference type="SAM" id="MobiDB-lite"/>
    </source>
</evidence>
<evidence type="ECO:0008006" key="4">
    <source>
        <dbReference type="Google" id="ProtNLM"/>
    </source>
</evidence>
<dbReference type="VEuPathDB" id="PlasmoDB:PCYB_021800"/>
<evidence type="ECO:0000313" key="3">
    <source>
        <dbReference type="Proteomes" id="UP000006319"/>
    </source>
</evidence>
<dbReference type="InterPro" id="IPR036420">
    <property type="entry name" value="BRCT_dom_sf"/>
</dbReference>